<dbReference type="CDD" id="cd05015">
    <property type="entry name" value="SIS_PGI_1"/>
    <property type="match status" value="1"/>
</dbReference>
<evidence type="ECO:0000256" key="4">
    <source>
        <dbReference type="ARBA" id="ARBA00023152"/>
    </source>
</evidence>
<gene>
    <name evidence="7" type="primary">pgi</name>
    <name evidence="9" type="ORF">DC094_06410</name>
</gene>
<keyword evidence="7" id="KW-0963">Cytoplasm</keyword>
<reference evidence="9 10" key="1">
    <citation type="submission" date="2018-04" db="EMBL/GenBank/DDBJ databases">
        <title>Thalassorhabdus spongiae gen. nov., sp. nov., isolated from a marine sponge in South-West Iceland.</title>
        <authorList>
            <person name="Knobloch S."/>
            <person name="Daussin A."/>
            <person name="Johannsson R."/>
            <person name="Marteinsson V.T."/>
        </authorList>
    </citation>
    <scope>NUCLEOTIDE SEQUENCE [LARGE SCALE GENOMIC DNA]</scope>
    <source>
        <strain evidence="9 10">Hp12</strain>
    </source>
</reference>
<dbReference type="HAMAP" id="MF_00473">
    <property type="entry name" value="G6P_isomerase"/>
    <property type="match status" value="1"/>
</dbReference>
<evidence type="ECO:0000256" key="8">
    <source>
        <dbReference type="RuleBase" id="RU000612"/>
    </source>
</evidence>
<comment type="pathway">
    <text evidence="1 7 8">Carbohydrate degradation; glycolysis; D-glyceraldehyde 3-phosphate and glycerone phosphate from D-glucose: step 2/4.</text>
</comment>
<dbReference type="PANTHER" id="PTHR11469">
    <property type="entry name" value="GLUCOSE-6-PHOSPHATE ISOMERASE"/>
    <property type="match status" value="1"/>
</dbReference>
<dbReference type="OrthoDB" id="140919at2"/>
<keyword evidence="5 7" id="KW-0413">Isomerase</keyword>
<organism evidence="9 10">
    <name type="scientific">Pelagibaculum spongiae</name>
    <dbReference type="NCBI Taxonomy" id="2080658"/>
    <lineage>
        <taxon>Bacteria</taxon>
        <taxon>Pseudomonadati</taxon>
        <taxon>Pseudomonadota</taxon>
        <taxon>Gammaproteobacteria</taxon>
        <taxon>Oceanospirillales</taxon>
        <taxon>Pelagibaculum</taxon>
    </lineage>
</organism>
<dbReference type="GO" id="GO:0005829">
    <property type="term" value="C:cytosol"/>
    <property type="evidence" value="ECO:0007669"/>
    <property type="project" value="TreeGrafter"/>
</dbReference>
<dbReference type="PROSITE" id="PS51463">
    <property type="entry name" value="P_GLUCOSE_ISOMERASE_3"/>
    <property type="match status" value="1"/>
</dbReference>
<keyword evidence="3 7" id="KW-0312">Gluconeogenesis</keyword>
<evidence type="ECO:0000256" key="1">
    <source>
        <dbReference type="ARBA" id="ARBA00004926"/>
    </source>
</evidence>
<dbReference type="InterPro" id="IPR023096">
    <property type="entry name" value="G6P_Isomerase_C"/>
</dbReference>
<feature type="active site" description="Proton donor" evidence="7">
    <location>
        <position position="358"/>
    </location>
</feature>
<dbReference type="NCBIfam" id="NF001211">
    <property type="entry name" value="PRK00179.1"/>
    <property type="match status" value="1"/>
</dbReference>
<dbReference type="InterPro" id="IPR035482">
    <property type="entry name" value="SIS_PGI_2"/>
</dbReference>
<comment type="pathway">
    <text evidence="7">Carbohydrate biosynthesis; gluconeogenesis.</text>
</comment>
<comment type="subcellular location">
    <subcellularLocation>
        <location evidence="7">Cytoplasm</location>
    </subcellularLocation>
</comment>
<dbReference type="InterPro" id="IPR018189">
    <property type="entry name" value="Phosphoglucose_isomerase_CS"/>
</dbReference>
<protein>
    <recommendedName>
        <fullName evidence="7">Glucose-6-phosphate isomerase</fullName>
        <shortName evidence="7">GPI</shortName>
        <ecNumber evidence="7">5.3.1.9</ecNumber>
    </recommendedName>
    <alternativeName>
        <fullName evidence="7">Phosphoglucose isomerase</fullName>
        <shortName evidence="7">PGI</shortName>
    </alternativeName>
    <alternativeName>
        <fullName evidence="7">Phosphohexose isomerase</fullName>
        <shortName evidence="7">PHI</shortName>
    </alternativeName>
</protein>
<evidence type="ECO:0000256" key="2">
    <source>
        <dbReference type="ARBA" id="ARBA00006604"/>
    </source>
</evidence>
<evidence type="ECO:0000256" key="3">
    <source>
        <dbReference type="ARBA" id="ARBA00022432"/>
    </source>
</evidence>
<evidence type="ECO:0000256" key="5">
    <source>
        <dbReference type="ARBA" id="ARBA00023235"/>
    </source>
</evidence>
<dbReference type="GO" id="GO:0006094">
    <property type="term" value="P:gluconeogenesis"/>
    <property type="evidence" value="ECO:0007669"/>
    <property type="project" value="UniProtKB-UniRule"/>
</dbReference>
<evidence type="ECO:0000256" key="6">
    <source>
        <dbReference type="ARBA" id="ARBA00029321"/>
    </source>
</evidence>
<dbReference type="PANTHER" id="PTHR11469:SF1">
    <property type="entry name" value="GLUCOSE-6-PHOSPHATE ISOMERASE"/>
    <property type="match status" value="1"/>
</dbReference>
<keyword evidence="10" id="KW-1185">Reference proteome</keyword>
<dbReference type="AlphaFoldDB" id="A0A2V1H2P2"/>
<keyword evidence="4 7" id="KW-0324">Glycolysis</keyword>
<dbReference type="Gene3D" id="1.10.1390.10">
    <property type="match status" value="1"/>
</dbReference>
<dbReference type="Pfam" id="PF00342">
    <property type="entry name" value="PGI"/>
    <property type="match status" value="1"/>
</dbReference>
<evidence type="ECO:0000313" key="10">
    <source>
        <dbReference type="Proteomes" id="UP000244906"/>
    </source>
</evidence>
<dbReference type="GO" id="GO:0048029">
    <property type="term" value="F:monosaccharide binding"/>
    <property type="evidence" value="ECO:0007669"/>
    <property type="project" value="TreeGrafter"/>
</dbReference>
<dbReference type="InterPro" id="IPR001672">
    <property type="entry name" value="G6P_Isomerase"/>
</dbReference>
<evidence type="ECO:0000313" key="9">
    <source>
        <dbReference type="EMBL" id="PVZ70671.1"/>
    </source>
</evidence>
<comment type="function">
    <text evidence="7">Catalyzes the reversible isomerization of glucose-6-phosphate to fructose-6-phosphate.</text>
</comment>
<dbReference type="GO" id="GO:0006096">
    <property type="term" value="P:glycolytic process"/>
    <property type="evidence" value="ECO:0007669"/>
    <property type="project" value="UniProtKB-UniRule"/>
</dbReference>
<dbReference type="SUPFAM" id="SSF53697">
    <property type="entry name" value="SIS domain"/>
    <property type="match status" value="1"/>
</dbReference>
<dbReference type="PRINTS" id="PR00662">
    <property type="entry name" value="G6PISOMERASE"/>
</dbReference>
<feature type="active site" evidence="7">
    <location>
        <position position="389"/>
    </location>
</feature>
<dbReference type="EMBL" id="QDDL01000002">
    <property type="protein sequence ID" value="PVZ70671.1"/>
    <property type="molecule type" value="Genomic_DNA"/>
</dbReference>
<comment type="similarity">
    <text evidence="2 7 8">Belongs to the GPI family.</text>
</comment>
<dbReference type="EC" id="5.3.1.9" evidence="7"/>
<dbReference type="GO" id="GO:0051156">
    <property type="term" value="P:glucose 6-phosphate metabolic process"/>
    <property type="evidence" value="ECO:0007669"/>
    <property type="project" value="TreeGrafter"/>
</dbReference>
<dbReference type="PROSITE" id="PS00174">
    <property type="entry name" value="P_GLUCOSE_ISOMERASE_2"/>
    <property type="match status" value="1"/>
</dbReference>
<name>A0A2V1H2P2_9GAMM</name>
<comment type="caution">
    <text evidence="9">The sequence shown here is derived from an EMBL/GenBank/DDBJ whole genome shotgun (WGS) entry which is preliminary data.</text>
</comment>
<accession>A0A2V1H2P2</accession>
<dbReference type="Gene3D" id="3.40.50.10490">
    <property type="entry name" value="Glucose-6-phosphate isomerase like protein, domain 1"/>
    <property type="match status" value="2"/>
</dbReference>
<proteinExistence type="inferred from homology"/>
<dbReference type="UniPathway" id="UPA00109">
    <property type="reaction ID" value="UER00181"/>
</dbReference>
<dbReference type="UniPathway" id="UPA00138"/>
<dbReference type="PROSITE" id="PS00765">
    <property type="entry name" value="P_GLUCOSE_ISOMERASE_1"/>
    <property type="match status" value="1"/>
</dbReference>
<dbReference type="InterPro" id="IPR035476">
    <property type="entry name" value="SIS_PGI_1"/>
</dbReference>
<dbReference type="CDD" id="cd05016">
    <property type="entry name" value="SIS_PGI_2"/>
    <property type="match status" value="1"/>
</dbReference>
<dbReference type="GO" id="GO:0097367">
    <property type="term" value="F:carbohydrate derivative binding"/>
    <property type="evidence" value="ECO:0007669"/>
    <property type="project" value="InterPro"/>
</dbReference>
<dbReference type="InterPro" id="IPR046348">
    <property type="entry name" value="SIS_dom_sf"/>
</dbReference>
<sequence length="559" mass="62425">MNSANATPLYQYSCAEVLDGHRARLADKKIASLFSDNSMRAEEYCIEAAGLELDYSKNCIDALLLDTLMCMASEAGLDEKRRAMFAGEKINYSENRSVLHTALRDFSNADPKVDGQSIKSEIKDVRNKIKELTSKIHSGVWTGYSGKKIRHIINIGIGGSFLGVKTVLDGLQPWWHDDIETHYVANIDPTDLHQVFKNIEPETSLFIIASKSFSTLETKSNATAARDWMKSQGIPESEIHRHFVAISSNVLAATAFGIAKENIFPMGDWVGGRYSLWSAIGLMIPLATSYDVFERLLRGAGEMDQHFLTAPLSENMPVIMGLLGVWHQNWCGAESHAVLPYDSRLASFPKHLQQMDMESNGKTVSYKGERVNYHTGEIVWGDVGTNGQHAYHQLLHQGSRLIPVDFIVPLKSYNPIGDQHRWLVSHAFAQSQALMNGKSINQAREELSGKGLNKVQLESVARQKAIPGNRPSNVLTMESLSPENLGALIALYEHKVFVQGVLWELNSFDQWGVELGKVLGDKMYQHLSEVIYTDCEDGSTNKLINKYRRVHQQDLSETA</sequence>
<comment type="catalytic activity">
    <reaction evidence="6 7 8">
        <text>alpha-D-glucose 6-phosphate = beta-D-fructose 6-phosphate</text>
        <dbReference type="Rhea" id="RHEA:11816"/>
        <dbReference type="ChEBI" id="CHEBI:57634"/>
        <dbReference type="ChEBI" id="CHEBI:58225"/>
        <dbReference type="EC" id="5.3.1.9"/>
    </reaction>
</comment>
<evidence type="ECO:0000256" key="7">
    <source>
        <dbReference type="HAMAP-Rule" id="MF_00473"/>
    </source>
</evidence>
<feature type="active site" evidence="7">
    <location>
        <position position="517"/>
    </location>
</feature>
<dbReference type="GO" id="GO:0004347">
    <property type="term" value="F:glucose-6-phosphate isomerase activity"/>
    <property type="evidence" value="ECO:0007669"/>
    <property type="project" value="UniProtKB-UniRule"/>
</dbReference>
<dbReference type="Proteomes" id="UP000244906">
    <property type="component" value="Unassembled WGS sequence"/>
</dbReference>